<dbReference type="Gene3D" id="3.40.30.30">
    <property type="entry name" value="Hypothetical protein sa0798"/>
    <property type="match status" value="1"/>
</dbReference>
<gene>
    <name evidence="1" type="ORF">E4665_12750</name>
</gene>
<dbReference type="AlphaFoldDB" id="A0A4Z0GKE0"/>
<dbReference type="OrthoDB" id="2389679at2"/>
<dbReference type="InterPro" id="IPR036249">
    <property type="entry name" value="Thioredoxin-like_sf"/>
</dbReference>
<organism evidence="1 2">
    <name type="scientific">Sporolactobacillus shoreae</name>
    <dbReference type="NCBI Taxonomy" id="1465501"/>
    <lineage>
        <taxon>Bacteria</taxon>
        <taxon>Bacillati</taxon>
        <taxon>Bacillota</taxon>
        <taxon>Bacilli</taxon>
        <taxon>Bacillales</taxon>
        <taxon>Sporolactobacillaceae</taxon>
        <taxon>Sporolactobacillus</taxon>
    </lineage>
</organism>
<comment type="caution">
    <text evidence="1">The sequence shown here is derived from an EMBL/GenBank/DDBJ whole genome shotgun (WGS) entry which is preliminary data.</text>
</comment>
<dbReference type="RefSeq" id="WP_135349175.1">
    <property type="nucleotide sequence ID" value="NZ_SRJD01000015.1"/>
</dbReference>
<protein>
    <submittedName>
        <fullName evidence="1">DUF1462 family protein</fullName>
    </submittedName>
</protein>
<dbReference type="Pfam" id="PF07315">
    <property type="entry name" value="DUF1462"/>
    <property type="match status" value="1"/>
</dbReference>
<dbReference type="Proteomes" id="UP000298347">
    <property type="component" value="Unassembled WGS sequence"/>
</dbReference>
<dbReference type="InterPro" id="IPR038218">
    <property type="entry name" value="YuzD-like_sp"/>
</dbReference>
<reference evidence="1 2" key="1">
    <citation type="journal article" date="2015" name="Int. J. Syst. Evol. Microbiol.">
        <title>Sporolactobacillus shoreae sp. nov. and Sporolactobacillus spathodeae sp. nov., two spore-forming lactic acid bacteria isolated from tree barks in Thailand.</title>
        <authorList>
            <person name="Thamacharoensuk T."/>
            <person name="Kitahara M."/>
            <person name="Ohkuma M."/>
            <person name="Thongchul N."/>
            <person name="Tanasupawat S."/>
        </authorList>
    </citation>
    <scope>NUCLEOTIDE SEQUENCE [LARGE SCALE GENOMIC DNA]</scope>
    <source>
        <strain evidence="1 2">BK92</strain>
    </source>
</reference>
<evidence type="ECO:0000313" key="1">
    <source>
        <dbReference type="EMBL" id="TGA97260.1"/>
    </source>
</evidence>
<keyword evidence="2" id="KW-1185">Reference proteome</keyword>
<dbReference type="InterPro" id="IPR009190">
    <property type="entry name" value="DUF1462"/>
</dbReference>
<dbReference type="SUPFAM" id="SSF52833">
    <property type="entry name" value="Thioredoxin-like"/>
    <property type="match status" value="1"/>
</dbReference>
<dbReference type="EMBL" id="SRJD01000015">
    <property type="protein sequence ID" value="TGA97260.1"/>
    <property type="molecule type" value="Genomic_DNA"/>
</dbReference>
<evidence type="ECO:0000313" key="2">
    <source>
        <dbReference type="Proteomes" id="UP000298347"/>
    </source>
</evidence>
<sequence>MELTIYGAEAVCASCAQAPPSKATAEWLEAALFRKFGNQVSVRYIDIDQPETEADRYFCDKIKSDAYFFPLLVSEEEVLGEGFISLKPVLLHLKKSGLAIKEAGAGEP</sequence>
<proteinExistence type="predicted"/>
<accession>A0A4Z0GKE0</accession>
<name>A0A4Z0GKE0_9BACL</name>